<name>A0A317CHA7_9GAMM</name>
<feature type="region of interest" description="Disordered" evidence="1">
    <location>
        <begin position="75"/>
        <end position="98"/>
    </location>
</feature>
<evidence type="ECO:0000313" key="3">
    <source>
        <dbReference type="EMBL" id="PWQ95670.1"/>
    </source>
</evidence>
<dbReference type="InterPro" id="IPR000595">
    <property type="entry name" value="cNMP-bd_dom"/>
</dbReference>
<dbReference type="EMBL" id="QGKL01000032">
    <property type="protein sequence ID" value="PWQ95670.1"/>
    <property type="molecule type" value="Genomic_DNA"/>
</dbReference>
<evidence type="ECO:0000256" key="1">
    <source>
        <dbReference type="SAM" id="MobiDB-lite"/>
    </source>
</evidence>
<dbReference type="InterPro" id="IPR018490">
    <property type="entry name" value="cNMP-bd_dom_sf"/>
</dbReference>
<reference evidence="3 4" key="1">
    <citation type="submission" date="2018-05" db="EMBL/GenBank/DDBJ databases">
        <title>Leucothrix arctica sp. nov., isolated from Arctic seawater.</title>
        <authorList>
            <person name="Choi A."/>
            <person name="Baek K."/>
        </authorList>
    </citation>
    <scope>NUCLEOTIDE SEQUENCE [LARGE SCALE GENOMIC DNA]</scope>
    <source>
        <strain evidence="3 4">IMCC9719</strain>
    </source>
</reference>
<dbReference type="AlphaFoldDB" id="A0A317CHA7"/>
<dbReference type="Pfam" id="PF00027">
    <property type="entry name" value="cNMP_binding"/>
    <property type="match status" value="1"/>
</dbReference>
<evidence type="ECO:0000259" key="2">
    <source>
        <dbReference type="Pfam" id="PF00027"/>
    </source>
</evidence>
<keyword evidence="4" id="KW-1185">Reference proteome</keyword>
<feature type="domain" description="Cyclic nucleotide-binding" evidence="2">
    <location>
        <begin position="29"/>
        <end position="76"/>
    </location>
</feature>
<evidence type="ECO:0000313" key="4">
    <source>
        <dbReference type="Proteomes" id="UP000245506"/>
    </source>
</evidence>
<gene>
    <name evidence="3" type="ORF">DKT75_11590</name>
</gene>
<dbReference type="InterPro" id="IPR014710">
    <property type="entry name" value="RmlC-like_jellyroll"/>
</dbReference>
<feature type="compositionally biased region" description="Basic residues" evidence="1">
    <location>
        <begin position="89"/>
        <end position="98"/>
    </location>
</feature>
<dbReference type="RefSeq" id="WP_109823598.1">
    <property type="nucleotide sequence ID" value="NZ_QGKL01000032.1"/>
</dbReference>
<proteinExistence type="predicted"/>
<accession>A0A317CHA7</accession>
<feature type="compositionally biased region" description="Basic and acidic residues" evidence="1">
    <location>
        <begin position="77"/>
        <end position="88"/>
    </location>
</feature>
<dbReference type="OrthoDB" id="9776746at2"/>
<dbReference type="SUPFAM" id="SSF51206">
    <property type="entry name" value="cAMP-binding domain-like"/>
    <property type="match status" value="1"/>
</dbReference>
<dbReference type="Gene3D" id="2.60.120.10">
    <property type="entry name" value="Jelly Rolls"/>
    <property type="match status" value="1"/>
</dbReference>
<protein>
    <recommendedName>
        <fullName evidence="2">Cyclic nucleotide-binding domain-containing protein</fullName>
    </recommendedName>
</protein>
<dbReference type="Proteomes" id="UP000245506">
    <property type="component" value="Unassembled WGS sequence"/>
</dbReference>
<sequence length="98" mass="11024">MNTNQKKICDDAGLTQSIIESHGISPSVISFNAQSVLFKPGDSCQAFLILCSGSIRVEMTAKSGRELTLYRMQPSDARCHHSNTDRKRDRNRARSRWP</sequence>
<comment type="caution">
    <text evidence="3">The sequence shown here is derived from an EMBL/GenBank/DDBJ whole genome shotgun (WGS) entry which is preliminary data.</text>
</comment>
<organism evidence="3 4">
    <name type="scientific">Leucothrix arctica</name>
    <dbReference type="NCBI Taxonomy" id="1481894"/>
    <lineage>
        <taxon>Bacteria</taxon>
        <taxon>Pseudomonadati</taxon>
        <taxon>Pseudomonadota</taxon>
        <taxon>Gammaproteobacteria</taxon>
        <taxon>Thiotrichales</taxon>
        <taxon>Thiotrichaceae</taxon>
        <taxon>Leucothrix</taxon>
    </lineage>
</organism>